<evidence type="ECO:0000313" key="1">
    <source>
        <dbReference type="EMBL" id="TKA61308.1"/>
    </source>
</evidence>
<keyword evidence="2" id="KW-1185">Reference proteome</keyword>
<feature type="non-terminal residue" evidence="1">
    <location>
        <position position="51"/>
    </location>
</feature>
<reference evidence="1 2" key="1">
    <citation type="submission" date="2017-03" db="EMBL/GenBank/DDBJ databases">
        <title>Genomes of endolithic fungi from Antarctica.</title>
        <authorList>
            <person name="Coleine C."/>
            <person name="Masonjones S."/>
            <person name="Stajich J.E."/>
        </authorList>
    </citation>
    <scope>NUCLEOTIDE SEQUENCE [LARGE SCALE GENOMIC DNA]</scope>
    <source>
        <strain evidence="1 2">CCFEE 5187</strain>
    </source>
</reference>
<dbReference type="Proteomes" id="UP000308768">
    <property type="component" value="Unassembled WGS sequence"/>
</dbReference>
<name>A0A4U0WFU6_9PEZI</name>
<dbReference type="EMBL" id="NAJN01001767">
    <property type="protein sequence ID" value="TKA61308.1"/>
    <property type="molecule type" value="Genomic_DNA"/>
</dbReference>
<dbReference type="InterPro" id="IPR029058">
    <property type="entry name" value="AB_hydrolase_fold"/>
</dbReference>
<protein>
    <submittedName>
        <fullName evidence="1">Uncharacterized protein</fullName>
    </submittedName>
</protein>
<organism evidence="1 2">
    <name type="scientific">Cryomyces minteri</name>
    <dbReference type="NCBI Taxonomy" id="331657"/>
    <lineage>
        <taxon>Eukaryota</taxon>
        <taxon>Fungi</taxon>
        <taxon>Dikarya</taxon>
        <taxon>Ascomycota</taxon>
        <taxon>Pezizomycotina</taxon>
        <taxon>Dothideomycetes</taxon>
        <taxon>Dothideomycetes incertae sedis</taxon>
        <taxon>Cryomyces</taxon>
    </lineage>
</organism>
<sequence>MPREDIEFQTSDHVTLRGWFYKPSESSDKLPCLVMSHGFSALKEMDLNTFA</sequence>
<dbReference type="SUPFAM" id="SSF53474">
    <property type="entry name" value="alpha/beta-Hydrolases"/>
    <property type="match status" value="1"/>
</dbReference>
<comment type="caution">
    <text evidence="1">The sequence shown here is derived from an EMBL/GenBank/DDBJ whole genome shotgun (WGS) entry which is preliminary data.</text>
</comment>
<dbReference type="AlphaFoldDB" id="A0A4U0WFU6"/>
<dbReference type="OrthoDB" id="2498029at2759"/>
<evidence type="ECO:0000313" key="2">
    <source>
        <dbReference type="Proteomes" id="UP000308768"/>
    </source>
</evidence>
<dbReference type="STRING" id="331657.A0A4U0WFU6"/>
<proteinExistence type="predicted"/>
<dbReference type="Gene3D" id="3.40.50.1820">
    <property type="entry name" value="alpha/beta hydrolase"/>
    <property type="match status" value="1"/>
</dbReference>
<accession>A0A4U0WFU6</accession>
<gene>
    <name evidence="1" type="ORF">B0A49_11875</name>
</gene>